<evidence type="ECO:0000256" key="3">
    <source>
        <dbReference type="ARBA" id="ARBA00022554"/>
    </source>
</evidence>
<accession>A0AAV1DZR1</accession>
<comment type="subcellular location">
    <subcellularLocation>
        <location evidence="1">Vacuole</location>
    </subcellularLocation>
</comment>
<dbReference type="SUPFAM" id="SSF56235">
    <property type="entry name" value="N-terminal nucleophile aminohydrolases (Ntn hydrolases)"/>
    <property type="match status" value="1"/>
</dbReference>
<dbReference type="Pfam" id="PF03088">
    <property type="entry name" value="Str_synth"/>
    <property type="match status" value="1"/>
</dbReference>
<dbReference type="GO" id="GO:0051603">
    <property type="term" value="P:proteolysis involved in protein catabolic process"/>
    <property type="evidence" value="ECO:0007669"/>
    <property type="project" value="InterPro"/>
</dbReference>
<evidence type="ECO:0000256" key="1">
    <source>
        <dbReference type="ARBA" id="ARBA00004116"/>
    </source>
</evidence>
<feature type="signal peptide" evidence="5">
    <location>
        <begin position="1"/>
        <end position="20"/>
    </location>
</feature>
<organism evidence="7 8">
    <name type="scientific">Oldenlandia corymbosa var. corymbosa</name>
    <dbReference type="NCBI Taxonomy" id="529605"/>
    <lineage>
        <taxon>Eukaryota</taxon>
        <taxon>Viridiplantae</taxon>
        <taxon>Streptophyta</taxon>
        <taxon>Embryophyta</taxon>
        <taxon>Tracheophyta</taxon>
        <taxon>Spermatophyta</taxon>
        <taxon>Magnoliopsida</taxon>
        <taxon>eudicotyledons</taxon>
        <taxon>Gunneridae</taxon>
        <taxon>Pentapetalae</taxon>
        <taxon>asterids</taxon>
        <taxon>lamiids</taxon>
        <taxon>Gentianales</taxon>
        <taxon>Rubiaceae</taxon>
        <taxon>Rubioideae</taxon>
        <taxon>Spermacoceae</taxon>
        <taxon>Hedyotis-Oldenlandia complex</taxon>
        <taxon>Oldenlandia</taxon>
    </lineage>
</organism>
<keyword evidence="8" id="KW-1185">Reference proteome</keyword>
<evidence type="ECO:0000313" key="8">
    <source>
        <dbReference type="Proteomes" id="UP001161247"/>
    </source>
</evidence>
<sequence>MASLTLFPFLFSAFLSLIFSIDYHHFGVIAQSQKNINLVLLAKLNFPINVTSSGSFSFDLLGRGPYAGTRDGRILFYSYLTNSFKDFSYTSPNRTKAVCDGTTPFDRSATCGYTTGLNVTPPFKLSFQPVSQTLYACDAYIGLTVLGFLGGQATTLVRNSDSSPPFRFLNSVDVGFDRIVNFTDASAVFDYNPITRQLTTLQSNLGRAVGVVVSPDNSFVLVVLVAENNKNKILKYWLRGTNAGTSQIFLTFQGSPNKIKRNQEGNFWVAINRLNVNGTNTPQGVKFSPSGEILATVDLSGEYQRRINRVLEQDIKQSAPVFRGSEPFSSSSCEKVRTMASMQTDDAQLRIARIEDFQYMGDIPEGAGIHDYPQYEKGTSALAFIFSKEGGVLVAVDHPNLSSGNYPNNVLLLNLHLLAAFSGGSEHSRSYLLNQLPRQCHDFELIEGRKASAAEASKWLADFLSLHPDSDKGLSLGILIAAWDNESGPSLFKVDGNGKLLERQLFGTGSASAAEVLVIEEIYGRSVTLAHATNLAKLALCMGTYTAPEFAERISVFHVGSAGVTVVVSNEDIEEYQKQYYNKSGSVWQDPKSRKFYPHFMV</sequence>
<gene>
    <name evidence="7" type="ORF">OLC1_LOCUS20443</name>
</gene>
<keyword evidence="5" id="KW-0732">Signal</keyword>
<dbReference type="Pfam" id="PF00227">
    <property type="entry name" value="Proteasome"/>
    <property type="match status" value="1"/>
</dbReference>
<feature type="domain" description="Strictosidine synthase conserved region" evidence="6">
    <location>
        <begin position="187"/>
        <end position="240"/>
    </location>
</feature>
<evidence type="ECO:0000259" key="6">
    <source>
        <dbReference type="Pfam" id="PF03088"/>
    </source>
</evidence>
<dbReference type="GO" id="GO:0012505">
    <property type="term" value="C:endomembrane system"/>
    <property type="evidence" value="ECO:0007669"/>
    <property type="project" value="TreeGrafter"/>
</dbReference>
<reference evidence="7" key="1">
    <citation type="submission" date="2023-03" db="EMBL/GenBank/DDBJ databases">
        <authorList>
            <person name="Julca I."/>
        </authorList>
    </citation>
    <scope>NUCLEOTIDE SEQUENCE</scope>
</reference>
<name>A0AAV1DZR1_OLDCO</name>
<dbReference type="SUPFAM" id="SSF63829">
    <property type="entry name" value="Calcium-dependent phosphotriesterase"/>
    <property type="match status" value="1"/>
</dbReference>
<keyword evidence="3" id="KW-0926">Vacuole</keyword>
<dbReference type="GO" id="GO:0005773">
    <property type="term" value="C:vacuole"/>
    <property type="evidence" value="ECO:0007669"/>
    <property type="project" value="UniProtKB-SubCell"/>
</dbReference>
<dbReference type="AlphaFoldDB" id="A0AAV1DZR1"/>
<protein>
    <submittedName>
        <fullName evidence="7">OLC1v1014026C1</fullName>
    </submittedName>
</protein>
<dbReference type="Proteomes" id="UP001161247">
    <property type="component" value="Chromosome 7"/>
</dbReference>
<dbReference type="InterPro" id="IPR011042">
    <property type="entry name" value="6-blade_b-propeller_TolB-like"/>
</dbReference>
<comment type="similarity">
    <text evidence="2">Belongs to the strictosidine synthase family.</text>
</comment>
<evidence type="ECO:0000256" key="4">
    <source>
        <dbReference type="ARBA" id="ARBA00023180"/>
    </source>
</evidence>
<keyword evidence="4" id="KW-0325">Glycoprotein</keyword>
<feature type="chain" id="PRO_5043415569" evidence="5">
    <location>
        <begin position="21"/>
        <end position="602"/>
    </location>
</feature>
<dbReference type="EMBL" id="OX459124">
    <property type="protein sequence ID" value="CAI9113423.1"/>
    <property type="molecule type" value="Genomic_DNA"/>
</dbReference>
<dbReference type="Gene3D" id="2.120.10.30">
    <property type="entry name" value="TolB, C-terminal domain"/>
    <property type="match status" value="2"/>
</dbReference>
<evidence type="ECO:0000313" key="7">
    <source>
        <dbReference type="EMBL" id="CAI9113423.1"/>
    </source>
</evidence>
<dbReference type="Gene3D" id="3.60.20.10">
    <property type="entry name" value="Glutamine Phosphoribosylpyrophosphate, subunit 1, domain 1"/>
    <property type="match status" value="1"/>
</dbReference>
<dbReference type="InterPro" id="IPR018119">
    <property type="entry name" value="Strictosidine_synth_cons-reg"/>
</dbReference>
<dbReference type="InterPro" id="IPR001353">
    <property type="entry name" value="Proteasome_sua/b"/>
</dbReference>
<evidence type="ECO:0000256" key="2">
    <source>
        <dbReference type="ARBA" id="ARBA00009191"/>
    </source>
</evidence>
<dbReference type="PANTHER" id="PTHR10426:SF136">
    <property type="entry name" value="PROTEIN STRICTOSIDINE SYNTHASE-LIKE 9-LIKE"/>
    <property type="match status" value="1"/>
</dbReference>
<dbReference type="InterPro" id="IPR029055">
    <property type="entry name" value="Ntn_hydrolases_N"/>
</dbReference>
<dbReference type="PANTHER" id="PTHR10426">
    <property type="entry name" value="STRICTOSIDINE SYNTHASE-RELATED"/>
    <property type="match status" value="1"/>
</dbReference>
<evidence type="ECO:0000256" key="5">
    <source>
        <dbReference type="SAM" id="SignalP"/>
    </source>
</evidence>
<dbReference type="GO" id="GO:0016787">
    <property type="term" value="F:hydrolase activity"/>
    <property type="evidence" value="ECO:0007669"/>
    <property type="project" value="TreeGrafter"/>
</dbReference>
<proteinExistence type="inferred from homology"/>
<dbReference type="GO" id="GO:0005839">
    <property type="term" value="C:proteasome core complex"/>
    <property type="evidence" value="ECO:0007669"/>
    <property type="project" value="InterPro"/>
</dbReference>